<reference evidence="3" key="4">
    <citation type="submission" date="2019-03" db="UniProtKB">
        <authorList>
            <consortium name="EnsemblPlants"/>
        </authorList>
    </citation>
    <scope>IDENTIFICATION</scope>
</reference>
<dbReference type="CDD" id="cd22157">
    <property type="entry name" value="F-box_AtFBW1-like"/>
    <property type="match status" value="1"/>
</dbReference>
<evidence type="ECO:0000256" key="1">
    <source>
        <dbReference type="SAM" id="MobiDB-lite"/>
    </source>
</evidence>
<dbReference type="EnsemblPlants" id="AET7Gv21187700.1">
    <property type="protein sequence ID" value="AET7Gv21187700.1"/>
    <property type="gene ID" value="AET7Gv21187700"/>
</dbReference>
<organism evidence="3 4">
    <name type="scientific">Aegilops tauschii subsp. strangulata</name>
    <name type="common">Goatgrass</name>
    <dbReference type="NCBI Taxonomy" id="200361"/>
    <lineage>
        <taxon>Eukaryota</taxon>
        <taxon>Viridiplantae</taxon>
        <taxon>Streptophyta</taxon>
        <taxon>Embryophyta</taxon>
        <taxon>Tracheophyta</taxon>
        <taxon>Spermatophyta</taxon>
        <taxon>Magnoliopsida</taxon>
        <taxon>Liliopsida</taxon>
        <taxon>Poales</taxon>
        <taxon>Poaceae</taxon>
        <taxon>BOP clade</taxon>
        <taxon>Pooideae</taxon>
        <taxon>Triticodae</taxon>
        <taxon>Triticeae</taxon>
        <taxon>Triticinae</taxon>
        <taxon>Aegilops</taxon>
    </lineage>
</organism>
<dbReference type="PANTHER" id="PTHR35546:SF126">
    <property type="entry name" value="F-BOX DOMAIN-CONTAINING PROTEIN"/>
    <property type="match status" value="1"/>
</dbReference>
<keyword evidence="4" id="KW-1185">Reference proteome</keyword>
<feature type="domain" description="F-box" evidence="2">
    <location>
        <begin position="85"/>
        <end position="125"/>
    </location>
</feature>
<dbReference type="Pfam" id="PF00646">
    <property type="entry name" value="F-box"/>
    <property type="match status" value="1"/>
</dbReference>
<evidence type="ECO:0000259" key="2">
    <source>
        <dbReference type="SMART" id="SM00256"/>
    </source>
</evidence>
<protein>
    <recommendedName>
        <fullName evidence="2">F-box domain-containing protein</fullName>
    </recommendedName>
</protein>
<reference evidence="3" key="5">
    <citation type="journal article" date="2021" name="G3 (Bethesda)">
        <title>Aegilops tauschii genome assembly Aet v5.0 features greater sequence contiguity and improved annotation.</title>
        <authorList>
            <person name="Wang L."/>
            <person name="Zhu T."/>
            <person name="Rodriguez J.C."/>
            <person name="Deal K.R."/>
            <person name="Dubcovsky J."/>
            <person name="McGuire P.E."/>
            <person name="Lux T."/>
            <person name="Spannagl M."/>
            <person name="Mayer K.F.X."/>
            <person name="Baldrich P."/>
            <person name="Meyers B.C."/>
            <person name="Huo N."/>
            <person name="Gu Y.Q."/>
            <person name="Zhou H."/>
            <person name="Devos K.M."/>
            <person name="Bennetzen J.L."/>
            <person name="Unver T."/>
            <person name="Budak H."/>
            <person name="Gulick P.J."/>
            <person name="Galiba G."/>
            <person name="Kalapos B."/>
            <person name="Nelson D.R."/>
            <person name="Li P."/>
            <person name="You F.M."/>
            <person name="Luo M.C."/>
            <person name="Dvorak J."/>
        </authorList>
    </citation>
    <scope>NUCLEOTIDE SEQUENCE [LARGE SCALE GENOMIC DNA]</scope>
    <source>
        <strain evidence="3">cv. AL8/78</strain>
    </source>
</reference>
<dbReference type="InterPro" id="IPR001810">
    <property type="entry name" value="F-box_dom"/>
</dbReference>
<dbReference type="Proteomes" id="UP000015105">
    <property type="component" value="Chromosome 7D"/>
</dbReference>
<proteinExistence type="predicted"/>
<name>A0A453T185_AEGTS</name>
<dbReference type="Gene3D" id="1.20.1280.50">
    <property type="match status" value="1"/>
</dbReference>
<dbReference type="AlphaFoldDB" id="A0A453T185"/>
<feature type="region of interest" description="Disordered" evidence="1">
    <location>
        <begin position="1"/>
        <end position="79"/>
    </location>
</feature>
<dbReference type="InterPro" id="IPR055290">
    <property type="entry name" value="At3g26010-like"/>
</dbReference>
<dbReference type="Gramene" id="AET7Gv21187700.1">
    <property type="protein sequence ID" value="AET7Gv21187700.1"/>
    <property type="gene ID" value="AET7Gv21187700"/>
</dbReference>
<dbReference type="InterPro" id="IPR036047">
    <property type="entry name" value="F-box-like_dom_sf"/>
</dbReference>
<dbReference type="SMART" id="SM00256">
    <property type="entry name" value="FBOX"/>
    <property type="match status" value="1"/>
</dbReference>
<reference evidence="3" key="3">
    <citation type="journal article" date="2017" name="Nature">
        <title>Genome sequence of the progenitor of the wheat D genome Aegilops tauschii.</title>
        <authorList>
            <person name="Luo M.C."/>
            <person name="Gu Y.Q."/>
            <person name="Puiu D."/>
            <person name="Wang H."/>
            <person name="Twardziok S.O."/>
            <person name="Deal K.R."/>
            <person name="Huo N."/>
            <person name="Zhu T."/>
            <person name="Wang L."/>
            <person name="Wang Y."/>
            <person name="McGuire P.E."/>
            <person name="Liu S."/>
            <person name="Long H."/>
            <person name="Ramasamy R.K."/>
            <person name="Rodriguez J.C."/>
            <person name="Van S.L."/>
            <person name="Yuan L."/>
            <person name="Wang Z."/>
            <person name="Xia Z."/>
            <person name="Xiao L."/>
            <person name="Anderson O.D."/>
            <person name="Ouyang S."/>
            <person name="Liang Y."/>
            <person name="Zimin A.V."/>
            <person name="Pertea G."/>
            <person name="Qi P."/>
            <person name="Bennetzen J.L."/>
            <person name="Dai X."/>
            <person name="Dawson M.W."/>
            <person name="Muller H.G."/>
            <person name="Kugler K."/>
            <person name="Rivarola-Duarte L."/>
            <person name="Spannagl M."/>
            <person name="Mayer K.F.X."/>
            <person name="Lu F.H."/>
            <person name="Bevan M.W."/>
            <person name="Leroy P."/>
            <person name="Li P."/>
            <person name="You F.M."/>
            <person name="Sun Q."/>
            <person name="Liu Z."/>
            <person name="Lyons E."/>
            <person name="Wicker T."/>
            <person name="Salzberg S.L."/>
            <person name="Devos K.M."/>
            <person name="Dvorak J."/>
        </authorList>
    </citation>
    <scope>NUCLEOTIDE SEQUENCE [LARGE SCALE GENOMIC DNA]</scope>
    <source>
        <strain evidence="3">cv. AL8/78</strain>
    </source>
</reference>
<evidence type="ECO:0000313" key="3">
    <source>
        <dbReference type="EnsemblPlants" id="AET7Gv21187700.1"/>
    </source>
</evidence>
<dbReference type="PANTHER" id="PTHR35546">
    <property type="entry name" value="F-BOX PROTEIN INTERACTION DOMAIN PROTEIN-RELATED"/>
    <property type="match status" value="1"/>
</dbReference>
<dbReference type="STRING" id="200361.A0A453T185"/>
<dbReference type="SUPFAM" id="SSF81383">
    <property type="entry name" value="F-box domain"/>
    <property type="match status" value="1"/>
</dbReference>
<evidence type="ECO:0000313" key="4">
    <source>
        <dbReference type="Proteomes" id="UP000015105"/>
    </source>
</evidence>
<accession>A0A453T185</accession>
<feature type="compositionally biased region" description="Low complexity" evidence="1">
    <location>
        <begin position="33"/>
        <end position="43"/>
    </location>
</feature>
<feature type="compositionally biased region" description="Pro residues" evidence="1">
    <location>
        <begin position="1"/>
        <end position="13"/>
    </location>
</feature>
<reference evidence="4" key="1">
    <citation type="journal article" date="2014" name="Science">
        <title>Ancient hybridizations among the ancestral genomes of bread wheat.</title>
        <authorList>
            <consortium name="International Wheat Genome Sequencing Consortium,"/>
            <person name="Marcussen T."/>
            <person name="Sandve S.R."/>
            <person name="Heier L."/>
            <person name="Spannagl M."/>
            <person name="Pfeifer M."/>
            <person name="Jakobsen K.S."/>
            <person name="Wulff B.B."/>
            <person name="Steuernagel B."/>
            <person name="Mayer K.F."/>
            <person name="Olsen O.A."/>
        </authorList>
    </citation>
    <scope>NUCLEOTIDE SEQUENCE [LARGE SCALE GENOMIC DNA]</scope>
    <source>
        <strain evidence="4">cv. AL8/78</strain>
    </source>
</reference>
<feature type="compositionally biased region" description="Basic residues" evidence="1">
    <location>
        <begin position="23"/>
        <end position="32"/>
    </location>
</feature>
<sequence>PMPRPTRAPPSPHPHSESPAPKALRRRRRRHPSISGAAAAAIHPSPPLPPPSIHLRRCRRLPIPPKNRSQRSRRTVGMEEPMSRLTHDLMAEILSRVPYKSLCVCKCVCPAWRDLIADPESRKKIVQSLAGFFYHIPADSAESRGLAVNYADLSAFPWASVPRTYPRLPLPPDSADCFFTVKDSCDGLFLTRIGTGTPEPQSGYMVSNPTTGEYILLPHSGYAGNCCGSYLGFDSGVSTQEFHVFQFVMGWPDQDQDGVPPVVTGLNIYSSETGAWVAMEPKWDIQVSLCGGPLGVFSEGCLHLLIHLDGLAIVDAKGLKWRTIPVPNFIDPSFSGFIGKSAGQLFYINSDDSEEGYGSASFSTISVYVLSEGIYNQDASYLDDGCAHWILLHKLSDVIPKENFCLGWDLKVIGVHPHANIIFMADFNNNELLAYDLDHRESTAVHHIERTYLAHEQYFPYVPLLSSLRLATPS</sequence>
<reference evidence="4" key="2">
    <citation type="journal article" date="2017" name="Nat. Plants">
        <title>The Aegilops tauschii genome reveals multiple impacts of transposons.</title>
        <authorList>
            <person name="Zhao G."/>
            <person name="Zou C."/>
            <person name="Li K."/>
            <person name="Wang K."/>
            <person name="Li T."/>
            <person name="Gao L."/>
            <person name="Zhang X."/>
            <person name="Wang H."/>
            <person name="Yang Z."/>
            <person name="Liu X."/>
            <person name="Jiang W."/>
            <person name="Mao L."/>
            <person name="Kong X."/>
            <person name="Jiao Y."/>
            <person name="Jia J."/>
        </authorList>
    </citation>
    <scope>NUCLEOTIDE SEQUENCE [LARGE SCALE GENOMIC DNA]</scope>
    <source>
        <strain evidence="4">cv. AL8/78</strain>
    </source>
</reference>